<evidence type="ECO:0000313" key="4">
    <source>
        <dbReference type="Proteomes" id="UP000196151"/>
    </source>
</evidence>
<evidence type="ECO:0000313" key="2">
    <source>
        <dbReference type="EMBL" id="OUZ30618.1"/>
    </source>
</evidence>
<keyword evidence="1" id="KW-0812">Transmembrane</keyword>
<evidence type="ECO:0000313" key="3">
    <source>
        <dbReference type="EMBL" id="WYJ94706.1"/>
    </source>
</evidence>
<dbReference type="OrthoDB" id="2193846at2"/>
<dbReference type="Proteomes" id="UP000196151">
    <property type="component" value="Chromosome"/>
</dbReference>
<organism evidence="2">
    <name type="scientific">Candidatus Enterococcus dunnyi</name>
    <dbReference type="NCBI Taxonomy" id="1834192"/>
    <lineage>
        <taxon>Bacteria</taxon>
        <taxon>Bacillati</taxon>
        <taxon>Bacillota</taxon>
        <taxon>Bacilli</taxon>
        <taxon>Lactobacillales</taxon>
        <taxon>Enterococcaceae</taxon>
        <taxon>Enterococcus</taxon>
    </lineage>
</organism>
<dbReference type="AlphaFoldDB" id="A0A200J0A8"/>
<reference evidence="3" key="3">
    <citation type="submission" date="2024-03" db="EMBL/GenBank/DDBJ databases">
        <title>The Genome Sequence of Enterococcus sp. DIV0238c.</title>
        <authorList>
            <consortium name="The Broad Institute Genomics Platform"/>
            <consortium name="The Broad Institute Microbial Omics Core"/>
            <consortium name="The Broad Institute Genomic Center for Infectious Diseases"/>
            <person name="Earl A."/>
            <person name="Manson A."/>
            <person name="Gilmore M."/>
            <person name="Schwartman J."/>
            <person name="Shea T."/>
            <person name="Abouelleil A."/>
            <person name="Cao P."/>
            <person name="Chapman S."/>
            <person name="Cusick C."/>
            <person name="Young S."/>
            <person name="Neafsey D."/>
            <person name="Nusbaum C."/>
            <person name="Birren B."/>
        </authorList>
    </citation>
    <scope>NUCLEOTIDE SEQUENCE</scope>
    <source>
        <strain evidence="3">9D6_DIV0238</strain>
    </source>
</reference>
<accession>A0A200J0A8</accession>
<dbReference type="Pfam" id="PF07006">
    <property type="entry name" value="DUF1310"/>
    <property type="match status" value="1"/>
</dbReference>
<feature type="transmembrane region" description="Helical" evidence="1">
    <location>
        <begin position="6"/>
        <end position="25"/>
    </location>
</feature>
<gene>
    <name evidence="3" type="ORF">A5889_002219</name>
    <name evidence="2" type="ORF">A5889_002906</name>
</gene>
<name>A0A200J0A8_9ENTE</name>
<proteinExistence type="predicted"/>
<keyword evidence="4" id="KW-1185">Reference proteome</keyword>
<evidence type="ECO:0008006" key="5">
    <source>
        <dbReference type="Google" id="ProtNLM"/>
    </source>
</evidence>
<reference evidence="3" key="2">
    <citation type="submission" date="2017-05" db="EMBL/GenBank/DDBJ databases">
        <authorList>
            <consortium name="The Broad Institute Genomics Platform"/>
            <consortium name="The Broad Institute Genomic Center for Infectious Diseases"/>
            <person name="Earl A."/>
            <person name="Manson A."/>
            <person name="Schwartman J."/>
            <person name="Gilmore M."/>
            <person name="Abouelleil A."/>
            <person name="Cao P."/>
            <person name="Chapman S."/>
            <person name="Cusick C."/>
            <person name="Shea T."/>
            <person name="Young S."/>
            <person name="Neafsey D."/>
            <person name="Nusbaum C."/>
            <person name="Birren B."/>
        </authorList>
    </citation>
    <scope>NUCLEOTIDE SEQUENCE</scope>
    <source>
        <strain evidence="3">9D6_DIV0238</strain>
    </source>
</reference>
<keyword evidence="1" id="KW-0472">Membrane</keyword>
<dbReference type="EMBL" id="CP147246">
    <property type="protein sequence ID" value="WYJ94706.1"/>
    <property type="molecule type" value="Genomic_DNA"/>
</dbReference>
<sequence>MKRNLIVVTGIIILIILFIGGKMYMNSKKLDEEMIEIVYSDEAKKVFEDGLKDLDQNALTDEGIIKTYEIDKESVRRNPMGGINGSIYVNRDKSLEILFNLDKKNENEFKKNVVSGYSNNLKLLLKGEK</sequence>
<dbReference type="InterPro" id="IPR010738">
    <property type="entry name" value="DUF1310"/>
</dbReference>
<evidence type="ECO:0000256" key="1">
    <source>
        <dbReference type="SAM" id="Phobius"/>
    </source>
</evidence>
<protein>
    <recommendedName>
        <fullName evidence="5">DUF1310 family protein</fullName>
    </recommendedName>
</protein>
<keyword evidence="1" id="KW-1133">Transmembrane helix</keyword>
<reference evidence="2" key="1">
    <citation type="submission" date="2017-05" db="EMBL/GenBank/DDBJ databases">
        <title>The Genome Sequence of Enterococcus sp. 9D6_DIV0238.</title>
        <authorList>
            <consortium name="The Broad Institute Genomics Platform"/>
            <consortium name="The Broad Institute Genomic Center for Infectious Diseases"/>
            <person name="Earl A."/>
            <person name="Manson A."/>
            <person name="Schwartman J."/>
            <person name="Gilmore M."/>
            <person name="Abouelleil A."/>
            <person name="Cao P."/>
            <person name="Chapman S."/>
            <person name="Cusick C."/>
            <person name="Shea T."/>
            <person name="Young S."/>
            <person name="Neafsey D."/>
            <person name="Nusbaum C."/>
            <person name="Birren B."/>
        </authorList>
    </citation>
    <scope>NUCLEOTIDE SEQUENCE [LARGE SCALE GENOMIC DNA]</scope>
    <source>
        <strain evidence="2">9D6_DIV0238</strain>
    </source>
</reference>
<dbReference type="EMBL" id="NIBQ01000003">
    <property type="protein sequence ID" value="OUZ30618.1"/>
    <property type="molecule type" value="Genomic_DNA"/>
</dbReference>
<dbReference type="RefSeq" id="WP_087641957.1">
    <property type="nucleotide sequence ID" value="NZ_CP147246.1"/>
</dbReference>